<reference evidence="2 3" key="1">
    <citation type="journal article" date="2024" name="Science">
        <title>Giant polyketide synthase enzymes in the biosynthesis of giant marine polyether toxins.</title>
        <authorList>
            <person name="Fallon T.R."/>
            <person name="Shende V.V."/>
            <person name="Wierzbicki I.H."/>
            <person name="Pendleton A.L."/>
            <person name="Watervoot N.F."/>
            <person name="Auber R.P."/>
            <person name="Gonzalez D.J."/>
            <person name="Wisecaver J.H."/>
            <person name="Moore B.S."/>
        </authorList>
    </citation>
    <scope>NUCLEOTIDE SEQUENCE [LARGE SCALE GENOMIC DNA]</scope>
    <source>
        <strain evidence="2 3">12B1</strain>
    </source>
</reference>
<keyword evidence="1" id="KW-0175">Coiled coil</keyword>
<name>A0AB34JIF8_PRYPA</name>
<dbReference type="EMBL" id="JBGBPQ010000008">
    <property type="protein sequence ID" value="KAL1520552.1"/>
    <property type="molecule type" value="Genomic_DNA"/>
</dbReference>
<feature type="coiled-coil region" evidence="1">
    <location>
        <begin position="160"/>
        <end position="187"/>
    </location>
</feature>
<evidence type="ECO:0000313" key="3">
    <source>
        <dbReference type="Proteomes" id="UP001515480"/>
    </source>
</evidence>
<comment type="caution">
    <text evidence="2">The sequence shown here is derived from an EMBL/GenBank/DDBJ whole genome shotgun (WGS) entry which is preliminary data.</text>
</comment>
<keyword evidence="3" id="KW-1185">Reference proteome</keyword>
<sequence>MATAIDCIERAVWCAVRAGEQPCNSCVDNTSMLEGRRCWNHFCCALRAEVSSADIAAPSSPTVAVRLTAPEGRVRVSVRLAPPTVVKVLLAAPNGCVRVSFRLAPATLQPTVDASVAACVADAAMRSACLNPLPPTATAPAPSSIPDNASSLGRAAYEAYDQITARLAVLRAQVRKENESVDELFRERLRSRVRAGNAIVHLRT</sequence>
<organism evidence="2 3">
    <name type="scientific">Prymnesium parvum</name>
    <name type="common">Toxic golden alga</name>
    <dbReference type="NCBI Taxonomy" id="97485"/>
    <lineage>
        <taxon>Eukaryota</taxon>
        <taxon>Haptista</taxon>
        <taxon>Haptophyta</taxon>
        <taxon>Prymnesiophyceae</taxon>
        <taxon>Prymnesiales</taxon>
        <taxon>Prymnesiaceae</taxon>
        <taxon>Prymnesium</taxon>
    </lineage>
</organism>
<dbReference type="AlphaFoldDB" id="A0AB34JIF8"/>
<gene>
    <name evidence="2" type="ORF">AB1Y20_022128</name>
</gene>
<accession>A0AB34JIF8</accession>
<evidence type="ECO:0000313" key="2">
    <source>
        <dbReference type="EMBL" id="KAL1520552.1"/>
    </source>
</evidence>
<proteinExistence type="predicted"/>
<dbReference type="Proteomes" id="UP001515480">
    <property type="component" value="Unassembled WGS sequence"/>
</dbReference>
<protein>
    <submittedName>
        <fullName evidence="2">Uncharacterized protein</fullName>
    </submittedName>
</protein>
<evidence type="ECO:0000256" key="1">
    <source>
        <dbReference type="SAM" id="Coils"/>
    </source>
</evidence>